<dbReference type="InterPro" id="IPR007621">
    <property type="entry name" value="TPM_dom"/>
</dbReference>
<keyword evidence="1" id="KW-0472">Membrane</keyword>
<evidence type="ECO:0000313" key="4">
    <source>
        <dbReference type="EMBL" id="QBY55796.1"/>
    </source>
</evidence>
<keyword evidence="4" id="KW-0614">Plasmid</keyword>
<reference evidence="4 5" key="1">
    <citation type="submission" date="2019-03" db="EMBL/GenBank/DDBJ databases">
        <title>Efficiently degradation of phenoxyalkanoic acid herbicides by Cupriavidus oxalaticus strain X32.</title>
        <authorList>
            <person name="Sheng X."/>
        </authorList>
    </citation>
    <scope>NUCLEOTIDE SEQUENCE [LARGE SCALE GENOMIC DNA]</scope>
    <source>
        <strain evidence="4 5">X32</strain>
        <plasmid evidence="4 5">unnamed1</plasmid>
    </source>
</reference>
<dbReference type="Pfam" id="PF04536">
    <property type="entry name" value="TPM_phosphatase"/>
    <property type="match status" value="1"/>
</dbReference>
<evidence type="ECO:0000256" key="2">
    <source>
        <dbReference type="SAM" id="SignalP"/>
    </source>
</evidence>
<feature type="transmembrane region" description="Helical" evidence="1">
    <location>
        <begin position="214"/>
        <end position="239"/>
    </location>
</feature>
<sequence>MKWLLAAKGLFLVFLACVSLGAAAEVAIPGLTARVTDLTGALTSEQRAALEQRLQAFESETGSQIGVLMVPTTQPEDIAQYSIRVVEQWKLGRKGTDDGALLIIAKDDRTVRIEVGYGLEGVLTDAMSKRIISDDIVPRFKQGDFYGGVTAGVERIISVINGEPLPPPRRTRGERGDGSVRQFLPVILVLTLVVGGVLRSLLGRGPGAVATGGVVGIIGWVLSGAIAVGVLAGAIALFFTMFGGSHMGLRGIGGRGGFGGGSGRGGFGGGGGGFGGGGASGKW</sequence>
<dbReference type="PANTHER" id="PTHR30373:SF2">
    <property type="entry name" value="UPF0603 PROTEIN YGCG"/>
    <property type="match status" value="1"/>
</dbReference>
<dbReference type="Proteomes" id="UP000295294">
    <property type="component" value="Plasmid unnamed1"/>
</dbReference>
<feature type="domain" description="TPM" evidence="3">
    <location>
        <begin position="35"/>
        <end position="158"/>
    </location>
</feature>
<accession>A0A4P7LI12</accession>
<dbReference type="RefSeq" id="WP_135706992.1">
    <property type="nucleotide sequence ID" value="NZ_CP038636.1"/>
</dbReference>
<proteinExistence type="predicted"/>
<feature type="signal peptide" evidence="2">
    <location>
        <begin position="1"/>
        <end position="24"/>
    </location>
</feature>
<feature type="chain" id="PRO_5020277967" evidence="2">
    <location>
        <begin position="25"/>
        <end position="283"/>
    </location>
</feature>
<geneLocation type="plasmid" evidence="4">
    <name>unnamed1</name>
</geneLocation>
<organism evidence="4 5">
    <name type="scientific">Cupriavidus oxalaticus</name>
    <dbReference type="NCBI Taxonomy" id="96344"/>
    <lineage>
        <taxon>Bacteria</taxon>
        <taxon>Pseudomonadati</taxon>
        <taxon>Pseudomonadota</taxon>
        <taxon>Betaproteobacteria</taxon>
        <taxon>Burkholderiales</taxon>
        <taxon>Burkholderiaceae</taxon>
        <taxon>Cupriavidus</taxon>
    </lineage>
</organism>
<dbReference type="AlphaFoldDB" id="A0A4P7LI12"/>
<evidence type="ECO:0000256" key="1">
    <source>
        <dbReference type="SAM" id="Phobius"/>
    </source>
</evidence>
<dbReference type="EMBL" id="CP038636">
    <property type="protein sequence ID" value="QBY55796.1"/>
    <property type="molecule type" value="Genomic_DNA"/>
</dbReference>
<gene>
    <name evidence="4" type="ORF">E0W60_33070</name>
</gene>
<evidence type="ECO:0000313" key="5">
    <source>
        <dbReference type="Proteomes" id="UP000295294"/>
    </source>
</evidence>
<dbReference type="PANTHER" id="PTHR30373">
    <property type="entry name" value="UPF0603 PROTEIN YGCG"/>
    <property type="match status" value="1"/>
</dbReference>
<name>A0A4P7LI12_9BURK</name>
<dbReference type="KEGG" id="cox:E0W60_33070"/>
<dbReference type="OrthoDB" id="9810918at2"/>
<keyword evidence="2" id="KW-0732">Signal</keyword>
<evidence type="ECO:0000259" key="3">
    <source>
        <dbReference type="Pfam" id="PF04536"/>
    </source>
</evidence>
<protein>
    <submittedName>
        <fullName evidence="4">YgcG family protein</fullName>
    </submittedName>
</protein>
<keyword evidence="1" id="KW-0812">Transmembrane</keyword>
<dbReference type="Gene3D" id="3.10.310.50">
    <property type="match status" value="1"/>
</dbReference>
<keyword evidence="1" id="KW-1133">Transmembrane helix</keyword>
<feature type="transmembrane region" description="Helical" evidence="1">
    <location>
        <begin position="183"/>
        <end position="202"/>
    </location>
</feature>